<evidence type="ECO:0000313" key="2">
    <source>
        <dbReference type="EMBL" id="KIJ42207.1"/>
    </source>
</evidence>
<accession>A0A0C9VKJ1</accession>
<gene>
    <name evidence="2" type="ORF">M422DRAFT_254598</name>
</gene>
<reference evidence="2 3" key="1">
    <citation type="submission" date="2014-06" db="EMBL/GenBank/DDBJ databases">
        <title>Evolutionary Origins and Diversification of the Mycorrhizal Mutualists.</title>
        <authorList>
            <consortium name="DOE Joint Genome Institute"/>
            <consortium name="Mycorrhizal Genomics Consortium"/>
            <person name="Kohler A."/>
            <person name="Kuo A."/>
            <person name="Nagy L.G."/>
            <person name="Floudas D."/>
            <person name="Copeland A."/>
            <person name="Barry K.W."/>
            <person name="Cichocki N."/>
            <person name="Veneault-Fourrey C."/>
            <person name="LaButti K."/>
            <person name="Lindquist E.A."/>
            <person name="Lipzen A."/>
            <person name="Lundell T."/>
            <person name="Morin E."/>
            <person name="Murat C."/>
            <person name="Riley R."/>
            <person name="Ohm R."/>
            <person name="Sun H."/>
            <person name="Tunlid A."/>
            <person name="Henrissat B."/>
            <person name="Grigoriev I.V."/>
            <person name="Hibbett D.S."/>
            <person name="Martin F."/>
        </authorList>
    </citation>
    <scope>NUCLEOTIDE SEQUENCE [LARGE SCALE GENOMIC DNA]</scope>
    <source>
        <strain evidence="2 3">SS14</strain>
    </source>
</reference>
<proteinExistence type="predicted"/>
<feature type="compositionally biased region" description="Basic residues" evidence="1">
    <location>
        <begin position="87"/>
        <end position="104"/>
    </location>
</feature>
<dbReference type="HOGENOM" id="CLU_1983001_0_0_1"/>
<keyword evidence="3" id="KW-1185">Reference proteome</keyword>
<name>A0A0C9VKJ1_SPHS4</name>
<evidence type="ECO:0000256" key="1">
    <source>
        <dbReference type="SAM" id="MobiDB-lite"/>
    </source>
</evidence>
<sequence>MAAPTLPSHMLVWKKSSEVICMKDVLAGDLRRTVLGFQADKKFTQTVPKLTFDEPNEEEEDRVPKVKRYWEEKEKGKGKEKEVRPSRNAKGKGKGGPKTLRRQQQKMEPDTGSDSNGEEEYCKGNP</sequence>
<organism evidence="2 3">
    <name type="scientific">Sphaerobolus stellatus (strain SS14)</name>
    <dbReference type="NCBI Taxonomy" id="990650"/>
    <lineage>
        <taxon>Eukaryota</taxon>
        <taxon>Fungi</taxon>
        <taxon>Dikarya</taxon>
        <taxon>Basidiomycota</taxon>
        <taxon>Agaricomycotina</taxon>
        <taxon>Agaricomycetes</taxon>
        <taxon>Phallomycetidae</taxon>
        <taxon>Geastrales</taxon>
        <taxon>Sphaerobolaceae</taxon>
        <taxon>Sphaerobolus</taxon>
    </lineage>
</organism>
<evidence type="ECO:0000313" key="3">
    <source>
        <dbReference type="Proteomes" id="UP000054279"/>
    </source>
</evidence>
<dbReference type="EMBL" id="KN837131">
    <property type="protein sequence ID" value="KIJ42207.1"/>
    <property type="molecule type" value="Genomic_DNA"/>
</dbReference>
<dbReference type="AlphaFoldDB" id="A0A0C9VKJ1"/>
<feature type="compositionally biased region" description="Basic and acidic residues" evidence="1">
    <location>
        <begin position="62"/>
        <end position="85"/>
    </location>
</feature>
<feature type="region of interest" description="Disordered" evidence="1">
    <location>
        <begin position="48"/>
        <end position="126"/>
    </location>
</feature>
<dbReference type="Proteomes" id="UP000054279">
    <property type="component" value="Unassembled WGS sequence"/>
</dbReference>
<protein>
    <submittedName>
        <fullName evidence="2">Uncharacterized protein</fullName>
    </submittedName>
</protein>